<reference evidence="1" key="1">
    <citation type="submission" date="2019-08" db="EMBL/GenBank/DDBJ databases">
        <authorList>
            <person name="Kucharzyk K."/>
            <person name="Murdoch R.W."/>
            <person name="Higgins S."/>
            <person name="Loffler F."/>
        </authorList>
    </citation>
    <scope>NUCLEOTIDE SEQUENCE</scope>
</reference>
<dbReference type="EMBL" id="VSSQ01096648">
    <property type="protein sequence ID" value="MPN40311.1"/>
    <property type="molecule type" value="Genomic_DNA"/>
</dbReference>
<comment type="caution">
    <text evidence="1">The sequence shown here is derived from an EMBL/GenBank/DDBJ whole genome shotgun (WGS) entry which is preliminary data.</text>
</comment>
<organism evidence="1">
    <name type="scientific">bioreactor metagenome</name>
    <dbReference type="NCBI Taxonomy" id="1076179"/>
    <lineage>
        <taxon>unclassified sequences</taxon>
        <taxon>metagenomes</taxon>
        <taxon>ecological metagenomes</taxon>
    </lineage>
</organism>
<evidence type="ECO:0000313" key="1">
    <source>
        <dbReference type="EMBL" id="MPN40311.1"/>
    </source>
</evidence>
<gene>
    <name evidence="1" type="ORF">SDC9_187847</name>
</gene>
<proteinExistence type="predicted"/>
<sequence>MEHYDIWKETTHFFEDDRFKAFTPEEQQQMKESHLSCIEQICPKGMNLAMLEYEEENDVQLNFYTKEFLDKRPVHSNSASSVGMIFGSDRKFGINGFRSRLCMIKPIEKDFQGSIDAELFSCYIRIPEEIIKV</sequence>
<dbReference type="AlphaFoldDB" id="A0A645HMM8"/>
<protein>
    <submittedName>
        <fullName evidence="1">Uncharacterized protein</fullName>
    </submittedName>
</protein>
<name>A0A645HMM8_9ZZZZ</name>
<accession>A0A645HMM8</accession>